<comment type="caution">
    <text evidence="21">The sequence shown here is derived from an EMBL/GenBank/DDBJ whole genome shotgun (WGS) entry which is preliminary data.</text>
</comment>
<dbReference type="Gene3D" id="3.90.79.10">
    <property type="entry name" value="Nucleoside Triphosphate Pyrophosphohydrolase"/>
    <property type="match status" value="1"/>
</dbReference>
<evidence type="ECO:0000256" key="4">
    <source>
        <dbReference type="ARBA" id="ARBA00022705"/>
    </source>
</evidence>
<dbReference type="SUPFAM" id="SSF55811">
    <property type="entry name" value="Nudix"/>
    <property type="match status" value="1"/>
</dbReference>
<dbReference type="PROSITE" id="PS51186">
    <property type="entry name" value="GNAT"/>
    <property type="match status" value="1"/>
</dbReference>
<dbReference type="GO" id="GO:0035539">
    <property type="term" value="F:8-oxo-7,8-dihydrodeoxyguanosine triphosphate pyrophosphatase activity"/>
    <property type="evidence" value="ECO:0007669"/>
    <property type="project" value="UniProtKB-EC"/>
</dbReference>
<sequence length="288" mass="31313">MTDLTMDLGEDGCSAVFPLLTARLRIAPLSPADHPALAAAAPDLDLPALRLALEEGSALPLCLRRADDDSLTGLITLTRQGGDYTLSARIIDGLQRQGYGSEALRAVLDYALLTLHLPALSVQAPPAAAGLLDRLGFVTDGATARIDTAAVRRLTARRMVLVSAVVLVDADNRILLQQRPPGKQLAGLWEFPGGKVDPGETPEQALVRELQEELGIDTRSSCLAPLTFASHSYDDFHLLMPVYVCRQWQGQVRGREGQTLAWVPVRKLRDYPMPPADIPLIPILEMWF</sequence>
<dbReference type="PANTHER" id="PTHR47707:SF1">
    <property type="entry name" value="NUDIX HYDROLASE FAMILY PROTEIN"/>
    <property type="match status" value="1"/>
</dbReference>
<dbReference type="InterPro" id="IPR016181">
    <property type="entry name" value="Acyl_CoA_acyltransferase"/>
</dbReference>
<feature type="domain" description="N-acetyltransferase" evidence="19">
    <location>
        <begin position="24"/>
        <end position="157"/>
    </location>
</feature>
<dbReference type="GO" id="GO:0016747">
    <property type="term" value="F:acyltransferase activity, transferring groups other than amino-acyl groups"/>
    <property type="evidence" value="ECO:0007669"/>
    <property type="project" value="InterPro"/>
</dbReference>
<keyword evidence="4" id="KW-0235">DNA replication</keyword>
<dbReference type="Pfam" id="PF14815">
    <property type="entry name" value="NUDIX_4"/>
    <property type="match status" value="1"/>
</dbReference>
<keyword evidence="6" id="KW-0227">DNA damage</keyword>
<keyword evidence="8 18" id="KW-0460">Magnesium</keyword>
<evidence type="ECO:0000256" key="7">
    <source>
        <dbReference type="ARBA" id="ARBA00022801"/>
    </source>
</evidence>
<dbReference type="GO" id="GO:0006281">
    <property type="term" value="P:DNA repair"/>
    <property type="evidence" value="ECO:0007669"/>
    <property type="project" value="UniProtKB-KW"/>
</dbReference>
<dbReference type="InterPro" id="IPR029119">
    <property type="entry name" value="MutY_C"/>
</dbReference>
<dbReference type="SUPFAM" id="SSF55729">
    <property type="entry name" value="Acyl-CoA N-acyltransferases (Nat)"/>
    <property type="match status" value="1"/>
</dbReference>
<evidence type="ECO:0000256" key="1">
    <source>
        <dbReference type="ARBA" id="ARBA00001946"/>
    </source>
</evidence>
<dbReference type="PRINTS" id="PR00502">
    <property type="entry name" value="NUDIXFAMILY"/>
</dbReference>
<dbReference type="Gene3D" id="3.40.630.30">
    <property type="match status" value="1"/>
</dbReference>
<evidence type="ECO:0000259" key="19">
    <source>
        <dbReference type="PROSITE" id="PS51186"/>
    </source>
</evidence>
<keyword evidence="7 21" id="KW-0378">Hydrolase</keyword>
<evidence type="ECO:0000256" key="3">
    <source>
        <dbReference type="ARBA" id="ARBA00022457"/>
    </source>
</evidence>
<dbReference type="NCBIfam" id="TIGR00586">
    <property type="entry name" value="mutt"/>
    <property type="match status" value="1"/>
</dbReference>
<evidence type="ECO:0000256" key="15">
    <source>
        <dbReference type="ARBA" id="ARBA00041979"/>
    </source>
</evidence>
<evidence type="ECO:0000259" key="20">
    <source>
        <dbReference type="PROSITE" id="PS51462"/>
    </source>
</evidence>
<dbReference type="FunFam" id="3.90.79.10:FF:000014">
    <property type="entry name" value="8-oxo-dGTP diphosphatase MutT"/>
    <property type="match status" value="1"/>
</dbReference>
<dbReference type="GO" id="GO:0006260">
    <property type="term" value="P:DNA replication"/>
    <property type="evidence" value="ECO:0007669"/>
    <property type="project" value="UniProtKB-KW"/>
</dbReference>
<comment type="catalytic activity">
    <reaction evidence="10">
        <text>8-oxo-dGTP + H2O = 8-oxo-dGMP + diphosphate + H(+)</text>
        <dbReference type="Rhea" id="RHEA:31575"/>
        <dbReference type="ChEBI" id="CHEBI:15377"/>
        <dbReference type="ChEBI" id="CHEBI:15378"/>
        <dbReference type="ChEBI" id="CHEBI:33019"/>
        <dbReference type="ChEBI" id="CHEBI:63224"/>
        <dbReference type="ChEBI" id="CHEBI:77896"/>
        <dbReference type="EC" id="3.6.1.55"/>
    </reaction>
</comment>
<dbReference type="InterPro" id="IPR020084">
    <property type="entry name" value="NUDIX_hydrolase_CS"/>
</dbReference>
<dbReference type="Proteomes" id="UP000544872">
    <property type="component" value="Unassembled WGS sequence"/>
</dbReference>
<dbReference type="InterPro" id="IPR000182">
    <property type="entry name" value="GNAT_dom"/>
</dbReference>
<evidence type="ECO:0000256" key="13">
    <source>
        <dbReference type="ARBA" id="ARBA00040794"/>
    </source>
</evidence>
<evidence type="ECO:0000256" key="16">
    <source>
        <dbReference type="ARBA" id="ARBA00042798"/>
    </source>
</evidence>
<keyword evidence="22" id="KW-1185">Reference proteome</keyword>
<protein>
    <recommendedName>
        <fullName evidence="13">8-oxo-dGTP diphosphatase</fullName>
        <ecNumber evidence="12">3.6.1.55</ecNumber>
    </recommendedName>
    <alternativeName>
        <fullName evidence="16">7,8-dihydro-8-oxoguanine-triphosphatase</fullName>
    </alternativeName>
    <alternativeName>
        <fullName evidence="15">Mutator protein MutT</fullName>
    </alternativeName>
    <alternativeName>
        <fullName evidence="14">dGTP pyrophosphohydrolase</fullName>
    </alternativeName>
</protein>
<dbReference type="AlphaFoldDB" id="A0A7W9ZGU8"/>
<evidence type="ECO:0000256" key="11">
    <source>
        <dbReference type="ARBA" id="ARBA00036904"/>
    </source>
</evidence>
<evidence type="ECO:0000256" key="2">
    <source>
        <dbReference type="ARBA" id="ARBA00005582"/>
    </source>
</evidence>
<evidence type="ECO:0000256" key="18">
    <source>
        <dbReference type="PIRSR" id="PIRSR603561-2"/>
    </source>
</evidence>
<evidence type="ECO:0000256" key="17">
    <source>
        <dbReference type="PIRSR" id="PIRSR603561-1"/>
    </source>
</evidence>
<dbReference type="InterPro" id="IPR015797">
    <property type="entry name" value="NUDIX_hydrolase-like_dom_sf"/>
</dbReference>
<evidence type="ECO:0000313" key="22">
    <source>
        <dbReference type="Proteomes" id="UP000544872"/>
    </source>
</evidence>
<evidence type="ECO:0000256" key="9">
    <source>
        <dbReference type="ARBA" id="ARBA00023204"/>
    </source>
</evidence>
<feature type="binding site" evidence="18">
    <location>
        <position position="213"/>
    </location>
    <ligand>
        <name>Mg(2+)</name>
        <dbReference type="ChEBI" id="CHEBI:18420"/>
    </ligand>
</feature>
<gene>
    <name evidence="21" type="ORF">FHS48_002248</name>
</gene>
<dbReference type="EMBL" id="JACIIX010000007">
    <property type="protein sequence ID" value="MBB6210823.1"/>
    <property type="molecule type" value="Genomic_DNA"/>
</dbReference>
<keyword evidence="5 18" id="KW-0479">Metal-binding</keyword>
<evidence type="ECO:0000313" key="21">
    <source>
        <dbReference type="EMBL" id="MBB6210823.1"/>
    </source>
</evidence>
<proteinExistence type="inferred from homology"/>
<evidence type="ECO:0000256" key="6">
    <source>
        <dbReference type="ARBA" id="ARBA00022763"/>
    </source>
</evidence>
<evidence type="ECO:0000256" key="14">
    <source>
        <dbReference type="ARBA" id="ARBA00041592"/>
    </source>
</evidence>
<dbReference type="PROSITE" id="PS51462">
    <property type="entry name" value="NUDIX"/>
    <property type="match status" value="1"/>
</dbReference>
<dbReference type="InterPro" id="IPR003561">
    <property type="entry name" value="Mutator_MutT"/>
</dbReference>
<keyword evidence="9" id="KW-0234">DNA repair</keyword>
<dbReference type="InterPro" id="IPR020476">
    <property type="entry name" value="Nudix_hydrolase"/>
</dbReference>
<feature type="binding site" evidence="18">
    <location>
        <position position="193"/>
    </location>
    <ligand>
        <name>Mg(2+)</name>
        <dbReference type="ChEBI" id="CHEBI:18420"/>
    </ligand>
</feature>
<evidence type="ECO:0000256" key="12">
    <source>
        <dbReference type="ARBA" id="ARBA00038905"/>
    </source>
</evidence>
<keyword evidence="3" id="KW-0515">Mutator protein</keyword>
<dbReference type="EC" id="3.6.1.55" evidence="12"/>
<comment type="cofactor">
    <cofactor evidence="1 18">
        <name>Mg(2+)</name>
        <dbReference type="ChEBI" id="CHEBI:18420"/>
    </cofactor>
</comment>
<evidence type="ECO:0000256" key="10">
    <source>
        <dbReference type="ARBA" id="ARBA00035861"/>
    </source>
</evidence>
<feature type="binding site" evidence="17">
    <location>
        <position position="179"/>
    </location>
    <ligand>
        <name>8-oxo-dGTP</name>
        <dbReference type="ChEBI" id="CHEBI:77896"/>
    </ligand>
</feature>
<dbReference type="GO" id="GO:0044715">
    <property type="term" value="F:8-oxo-dGDP phosphatase activity"/>
    <property type="evidence" value="ECO:0007669"/>
    <property type="project" value="TreeGrafter"/>
</dbReference>
<comment type="similarity">
    <text evidence="2">Belongs to the Nudix hydrolase family.</text>
</comment>
<dbReference type="PANTHER" id="PTHR47707">
    <property type="entry name" value="8-OXO-DGTP DIPHOSPHATASE"/>
    <property type="match status" value="1"/>
</dbReference>
<reference evidence="21 22" key="1">
    <citation type="submission" date="2020-08" db="EMBL/GenBank/DDBJ databases">
        <title>Genomic Encyclopedia of Type Strains, Phase IV (KMG-IV): sequencing the most valuable type-strain genomes for metagenomic binning, comparative biology and taxonomic classification.</title>
        <authorList>
            <person name="Goeker M."/>
        </authorList>
    </citation>
    <scope>NUCLEOTIDE SEQUENCE [LARGE SCALE GENOMIC DNA]</scope>
    <source>
        <strain evidence="21 22">DSM 11590</strain>
    </source>
</reference>
<accession>A0A7W9ZGU8</accession>
<evidence type="ECO:0000256" key="5">
    <source>
        <dbReference type="ARBA" id="ARBA00022723"/>
    </source>
</evidence>
<dbReference type="CDD" id="cd03425">
    <property type="entry name" value="NUDIX_MutT_NudA_like"/>
    <property type="match status" value="1"/>
</dbReference>
<organism evidence="21 22">
    <name type="scientific">Novispirillum itersonii</name>
    <name type="common">Aquaspirillum itersonii</name>
    <dbReference type="NCBI Taxonomy" id="189"/>
    <lineage>
        <taxon>Bacteria</taxon>
        <taxon>Pseudomonadati</taxon>
        <taxon>Pseudomonadota</taxon>
        <taxon>Alphaproteobacteria</taxon>
        <taxon>Rhodospirillales</taxon>
        <taxon>Novispirillaceae</taxon>
        <taxon>Novispirillum</taxon>
    </lineage>
</organism>
<dbReference type="InterPro" id="IPR047127">
    <property type="entry name" value="MutT-like"/>
</dbReference>
<dbReference type="InterPro" id="IPR000086">
    <property type="entry name" value="NUDIX_hydrolase_dom"/>
</dbReference>
<dbReference type="GO" id="GO:0008413">
    <property type="term" value="F:8-oxo-7,8-dihydroguanosine triphosphate pyrophosphatase activity"/>
    <property type="evidence" value="ECO:0007669"/>
    <property type="project" value="InterPro"/>
</dbReference>
<comment type="catalytic activity">
    <reaction evidence="11">
        <text>8-oxo-GTP + H2O = 8-oxo-GMP + diphosphate + H(+)</text>
        <dbReference type="Rhea" id="RHEA:67616"/>
        <dbReference type="ChEBI" id="CHEBI:15377"/>
        <dbReference type="ChEBI" id="CHEBI:15378"/>
        <dbReference type="ChEBI" id="CHEBI:33019"/>
        <dbReference type="ChEBI" id="CHEBI:143553"/>
        <dbReference type="ChEBI" id="CHEBI:145694"/>
    </reaction>
</comment>
<name>A0A7W9ZGU8_NOVIT</name>
<feature type="domain" description="Nudix hydrolase" evidence="20">
    <location>
        <begin position="157"/>
        <end position="286"/>
    </location>
</feature>
<dbReference type="GO" id="GO:0046872">
    <property type="term" value="F:metal ion binding"/>
    <property type="evidence" value="ECO:0007669"/>
    <property type="project" value="UniProtKB-KW"/>
</dbReference>
<dbReference type="GO" id="GO:0044716">
    <property type="term" value="F:8-oxo-GDP phosphatase activity"/>
    <property type="evidence" value="ECO:0007669"/>
    <property type="project" value="TreeGrafter"/>
</dbReference>
<feature type="binding site" evidence="17">
    <location>
        <begin position="190"/>
        <end position="193"/>
    </location>
    <ligand>
        <name>8-oxo-dGTP</name>
        <dbReference type="ChEBI" id="CHEBI:77896"/>
    </ligand>
</feature>
<evidence type="ECO:0000256" key="8">
    <source>
        <dbReference type="ARBA" id="ARBA00022842"/>
    </source>
</evidence>
<dbReference type="PROSITE" id="PS00893">
    <property type="entry name" value="NUDIX_BOX"/>
    <property type="match status" value="1"/>
</dbReference>